<dbReference type="EMBL" id="CP024201">
    <property type="protein sequence ID" value="ATQ44614.1"/>
    <property type="molecule type" value="Genomic_DNA"/>
</dbReference>
<keyword evidence="4 7" id="KW-0812">Transmembrane</keyword>
<evidence type="ECO:0000256" key="7">
    <source>
        <dbReference type="SAM" id="Phobius"/>
    </source>
</evidence>
<evidence type="ECO:0000256" key="4">
    <source>
        <dbReference type="ARBA" id="ARBA00022692"/>
    </source>
</evidence>
<keyword evidence="5 7" id="KW-1133">Transmembrane helix</keyword>
<dbReference type="OrthoDB" id="121744at2"/>
<reference evidence="8 9" key="1">
    <citation type="submission" date="2017-10" db="EMBL/GenBank/DDBJ databases">
        <title>Genome sequence of Caulobacter mirabilis FWC38.</title>
        <authorList>
            <person name="Fiebig A."/>
            <person name="Crosson S."/>
        </authorList>
    </citation>
    <scope>NUCLEOTIDE SEQUENCE [LARGE SCALE GENOMIC DNA]</scope>
    <source>
        <strain evidence="8 9">FWC 38</strain>
    </source>
</reference>
<sequence length="150" mass="15860">MTLGMSLSARIARLGALIPDALLLLVARLAVAAVFFLSGRTKVEGLLTITDGAYELFRTEYRLPLIPPDIAAVAATLSEHAFPILLALGLFTRAAAAGLLVMTLVIQLFVYPDAWPTHLSWAAILLPLIARGGGAWSLDAVSGRALAAIR</sequence>
<dbReference type="KEGG" id="cmb:CSW64_20595"/>
<dbReference type="RefSeq" id="WP_099623862.1">
    <property type="nucleotide sequence ID" value="NZ_CP024201.1"/>
</dbReference>
<evidence type="ECO:0000256" key="2">
    <source>
        <dbReference type="ARBA" id="ARBA00006679"/>
    </source>
</evidence>
<dbReference type="Proteomes" id="UP000228945">
    <property type="component" value="Chromosome"/>
</dbReference>
<accession>A0A2D2B329</accession>
<keyword evidence="3" id="KW-1003">Cell membrane</keyword>
<comment type="subcellular location">
    <subcellularLocation>
        <location evidence="1">Cell membrane</location>
        <topology evidence="1">Multi-pass membrane protein</topology>
    </subcellularLocation>
</comment>
<evidence type="ECO:0000313" key="9">
    <source>
        <dbReference type="Proteomes" id="UP000228945"/>
    </source>
</evidence>
<evidence type="ECO:0000256" key="3">
    <source>
        <dbReference type="ARBA" id="ARBA00022475"/>
    </source>
</evidence>
<keyword evidence="9" id="KW-1185">Reference proteome</keyword>
<gene>
    <name evidence="8" type="ORF">CSW64_20595</name>
</gene>
<organism evidence="8 9">
    <name type="scientific">Caulobacter mirabilis</name>
    <dbReference type="NCBI Taxonomy" id="69666"/>
    <lineage>
        <taxon>Bacteria</taxon>
        <taxon>Pseudomonadati</taxon>
        <taxon>Pseudomonadota</taxon>
        <taxon>Alphaproteobacteria</taxon>
        <taxon>Caulobacterales</taxon>
        <taxon>Caulobacteraceae</taxon>
        <taxon>Caulobacter</taxon>
    </lineage>
</organism>
<keyword evidence="6 7" id="KW-0472">Membrane</keyword>
<dbReference type="PANTHER" id="PTHR33452:SF1">
    <property type="entry name" value="INNER MEMBRANE PROTEIN YPHA-RELATED"/>
    <property type="match status" value="1"/>
</dbReference>
<evidence type="ECO:0000313" key="8">
    <source>
        <dbReference type="EMBL" id="ATQ44614.1"/>
    </source>
</evidence>
<proteinExistence type="inferred from homology"/>
<dbReference type="GO" id="GO:0005886">
    <property type="term" value="C:plasma membrane"/>
    <property type="evidence" value="ECO:0007669"/>
    <property type="project" value="UniProtKB-SubCell"/>
</dbReference>
<evidence type="ECO:0000256" key="6">
    <source>
        <dbReference type="ARBA" id="ARBA00023136"/>
    </source>
</evidence>
<protein>
    <submittedName>
        <fullName evidence="8">DoxX family protein</fullName>
    </submittedName>
</protein>
<feature type="transmembrane region" description="Helical" evidence="7">
    <location>
        <begin position="84"/>
        <end position="111"/>
    </location>
</feature>
<dbReference type="AlphaFoldDB" id="A0A2D2B329"/>
<dbReference type="InterPro" id="IPR032808">
    <property type="entry name" value="DoxX"/>
</dbReference>
<comment type="similarity">
    <text evidence="2">Belongs to the DoxX family.</text>
</comment>
<evidence type="ECO:0000256" key="1">
    <source>
        <dbReference type="ARBA" id="ARBA00004651"/>
    </source>
</evidence>
<name>A0A2D2B329_9CAUL</name>
<dbReference type="PANTHER" id="PTHR33452">
    <property type="entry name" value="OXIDOREDUCTASE CATD-RELATED"/>
    <property type="match status" value="1"/>
</dbReference>
<evidence type="ECO:0000256" key="5">
    <source>
        <dbReference type="ARBA" id="ARBA00022989"/>
    </source>
</evidence>
<dbReference type="Pfam" id="PF07681">
    <property type="entry name" value="DoxX"/>
    <property type="match status" value="1"/>
</dbReference>
<dbReference type="InterPro" id="IPR051907">
    <property type="entry name" value="DoxX-like_oxidoreductase"/>
</dbReference>